<keyword evidence="3" id="KW-1185">Reference proteome</keyword>
<dbReference type="EMBL" id="BSPC01000026">
    <property type="protein sequence ID" value="GLS20099.1"/>
    <property type="molecule type" value="Genomic_DNA"/>
</dbReference>
<dbReference type="Proteomes" id="UP001156882">
    <property type="component" value="Unassembled WGS sequence"/>
</dbReference>
<feature type="transmembrane region" description="Helical" evidence="1">
    <location>
        <begin position="292"/>
        <end position="313"/>
    </location>
</feature>
<gene>
    <name evidence="2" type="ORF">GCM10007874_31160</name>
</gene>
<evidence type="ECO:0000313" key="3">
    <source>
        <dbReference type="Proteomes" id="UP001156882"/>
    </source>
</evidence>
<feature type="transmembrane region" description="Helical" evidence="1">
    <location>
        <begin position="206"/>
        <end position="224"/>
    </location>
</feature>
<keyword evidence="1" id="KW-1133">Transmembrane helix</keyword>
<evidence type="ECO:0000313" key="2">
    <source>
        <dbReference type="EMBL" id="GLS20099.1"/>
    </source>
</evidence>
<keyword evidence="1" id="KW-0472">Membrane</keyword>
<reference evidence="3" key="1">
    <citation type="journal article" date="2019" name="Int. J. Syst. Evol. Microbiol.">
        <title>The Global Catalogue of Microorganisms (GCM) 10K type strain sequencing project: providing services to taxonomists for standard genome sequencing and annotation.</title>
        <authorList>
            <consortium name="The Broad Institute Genomics Platform"/>
            <consortium name="The Broad Institute Genome Sequencing Center for Infectious Disease"/>
            <person name="Wu L."/>
            <person name="Ma J."/>
        </authorList>
    </citation>
    <scope>NUCLEOTIDE SEQUENCE [LARGE SCALE GENOMIC DNA]</scope>
    <source>
        <strain evidence="3">NBRC 101365</strain>
    </source>
</reference>
<sequence length="355" mass="38137">MKNKLEYVWPIVGLAAVVFSIYLLSKELKGVEVGQVWQAIVDRGPLMILCAFLSTSLAYAALAWYDRIALLHVGRKLSWPIVSVVSFVAYALGHNIGVSVLSSGLVRYRAYSKMGLNVAEVAVVTAFCAFTFAYGAIFLGGIVLTGEPGMLARVFNIPVGVALGIGIVMLVLVALYQFGSIMRLKPLKIRNLVIAYPKPEIAFRQLFAAPIEIIGAAGIIYFALPDSLNPGFFVVLGMFLASFCAGLISNAPGGAGVFEISFMTIFMLVMGLDPTVDDPATRTMKAQVLAALLMFRLLYLLIPLAISCLVVLYTERSNFGGLISSIFGGKAPAIDNVTPAPVKLDPVRQDPPPHS</sequence>
<feature type="transmembrane region" description="Helical" evidence="1">
    <location>
        <begin position="155"/>
        <end position="178"/>
    </location>
</feature>
<protein>
    <submittedName>
        <fullName evidence="2">Membrane protein</fullName>
    </submittedName>
</protein>
<keyword evidence="1" id="KW-0812">Transmembrane</keyword>
<feature type="transmembrane region" description="Helical" evidence="1">
    <location>
        <begin position="46"/>
        <end position="65"/>
    </location>
</feature>
<feature type="transmembrane region" description="Helical" evidence="1">
    <location>
        <begin position="230"/>
        <end position="248"/>
    </location>
</feature>
<feature type="transmembrane region" description="Helical" evidence="1">
    <location>
        <begin position="255"/>
        <end position="272"/>
    </location>
</feature>
<organism evidence="2 3">
    <name type="scientific">Labrys miyagiensis</name>
    <dbReference type="NCBI Taxonomy" id="346912"/>
    <lineage>
        <taxon>Bacteria</taxon>
        <taxon>Pseudomonadati</taxon>
        <taxon>Pseudomonadota</taxon>
        <taxon>Alphaproteobacteria</taxon>
        <taxon>Hyphomicrobiales</taxon>
        <taxon>Xanthobacteraceae</taxon>
        <taxon>Labrys</taxon>
    </lineage>
</organism>
<feature type="transmembrane region" description="Helical" evidence="1">
    <location>
        <begin position="118"/>
        <end position="143"/>
    </location>
</feature>
<proteinExistence type="predicted"/>
<name>A0ABQ6CN08_9HYPH</name>
<dbReference type="RefSeq" id="WP_284313186.1">
    <property type="nucleotide sequence ID" value="NZ_BSPC01000026.1"/>
</dbReference>
<feature type="transmembrane region" description="Helical" evidence="1">
    <location>
        <begin position="6"/>
        <end position="25"/>
    </location>
</feature>
<comment type="caution">
    <text evidence="2">The sequence shown here is derived from an EMBL/GenBank/DDBJ whole genome shotgun (WGS) entry which is preliminary data.</text>
</comment>
<evidence type="ECO:0000256" key="1">
    <source>
        <dbReference type="SAM" id="Phobius"/>
    </source>
</evidence>
<accession>A0ABQ6CN08</accession>
<feature type="transmembrane region" description="Helical" evidence="1">
    <location>
        <begin position="77"/>
        <end position="106"/>
    </location>
</feature>